<proteinExistence type="predicted"/>
<organism evidence="2 3">
    <name type="scientific">Heterodera schachtii</name>
    <name type="common">Sugarbeet cyst nematode worm</name>
    <name type="synonym">Tylenchus schachtii</name>
    <dbReference type="NCBI Taxonomy" id="97005"/>
    <lineage>
        <taxon>Eukaryota</taxon>
        <taxon>Metazoa</taxon>
        <taxon>Ecdysozoa</taxon>
        <taxon>Nematoda</taxon>
        <taxon>Chromadorea</taxon>
        <taxon>Rhabditida</taxon>
        <taxon>Tylenchina</taxon>
        <taxon>Tylenchomorpha</taxon>
        <taxon>Tylenchoidea</taxon>
        <taxon>Heteroderidae</taxon>
        <taxon>Heteroderinae</taxon>
        <taxon>Heterodera</taxon>
    </lineage>
</organism>
<dbReference type="EMBL" id="JBICCN010000086">
    <property type="protein sequence ID" value="KAL3094740.1"/>
    <property type="molecule type" value="Genomic_DNA"/>
</dbReference>
<protein>
    <submittedName>
        <fullName evidence="2">Uncharacterized protein</fullName>
    </submittedName>
</protein>
<reference evidence="2 3" key="1">
    <citation type="submission" date="2024-10" db="EMBL/GenBank/DDBJ databases">
        <authorList>
            <person name="Kim D."/>
        </authorList>
    </citation>
    <scope>NUCLEOTIDE SEQUENCE [LARGE SCALE GENOMIC DNA]</scope>
    <source>
        <strain evidence="2">Taebaek</strain>
    </source>
</reference>
<accession>A0ABD2JVR4</accession>
<sequence>MLAGQPAHSHEVLRRQARGEADAPSLSLPAQLVVVIIIITGKWRTGGGGSERRRRLVFALTDQSLPSPHPVQSGPPAAATTSARLASEWTDSTSSLRARRHSSSWLGKDRIRSPLLLLTDWLEAEEQRQRATRQRPDRRAKTARRATTQLQQRRQSEQHSKQKN</sequence>
<evidence type="ECO:0000256" key="1">
    <source>
        <dbReference type="SAM" id="MobiDB-lite"/>
    </source>
</evidence>
<feature type="compositionally biased region" description="Basic and acidic residues" evidence="1">
    <location>
        <begin position="154"/>
        <end position="164"/>
    </location>
</feature>
<feature type="region of interest" description="Disordered" evidence="1">
    <location>
        <begin position="62"/>
        <end position="105"/>
    </location>
</feature>
<dbReference type="AlphaFoldDB" id="A0ABD2JVR4"/>
<name>A0ABD2JVR4_HETSC</name>
<feature type="compositionally biased region" description="Polar residues" evidence="1">
    <location>
        <begin position="79"/>
        <end position="96"/>
    </location>
</feature>
<evidence type="ECO:0000313" key="3">
    <source>
        <dbReference type="Proteomes" id="UP001620645"/>
    </source>
</evidence>
<gene>
    <name evidence="2" type="ORF">niasHS_006035</name>
</gene>
<keyword evidence="3" id="KW-1185">Reference proteome</keyword>
<feature type="compositionally biased region" description="Basic and acidic residues" evidence="1">
    <location>
        <begin position="126"/>
        <end position="140"/>
    </location>
</feature>
<evidence type="ECO:0000313" key="2">
    <source>
        <dbReference type="EMBL" id="KAL3094740.1"/>
    </source>
</evidence>
<comment type="caution">
    <text evidence="2">The sequence shown here is derived from an EMBL/GenBank/DDBJ whole genome shotgun (WGS) entry which is preliminary data.</text>
</comment>
<dbReference type="Proteomes" id="UP001620645">
    <property type="component" value="Unassembled WGS sequence"/>
</dbReference>
<feature type="region of interest" description="Disordered" evidence="1">
    <location>
        <begin position="126"/>
        <end position="164"/>
    </location>
</feature>
<feature type="region of interest" description="Disordered" evidence="1">
    <location>
        <begin position="1"/>
        <end position="21"/>
    </location>
</feature>
<feature type="compositionally biased region" description="Basic and acidic residues" evidence="1">
    <location>
        <begin position="8"/>
        <end position="21"/>
    </location>
</feature>